<dbReference type="InterPro" id="IPR000152">
    <property type="entry name" value="EGF-type_Asp/Asn_hydroxyl_site"/>
</dbReference>
<dbReference type="InterPro" id="IPR001881">
    <property type="entry name" value="EGF-like_Ca-bd_dom"/>
</dbReference>
<dbReference type="PROSITE" id="PS00108">
    <property type="entry name" value="PROTEIN_KINASE_ST"/>
    <property type="match status" value="1"/>
</dbReference>
<evidence type="ECO:0000256" key="1">
    <source>
        <dbReference type="ARBA" id="ARBA00004479"/>
    </source>
</evidence>
<dbReference type="GO" id="GO:0004674">
    <property type="term" value="F:protein serine/threonine kinase activity"/>
    <property type="evidence" value="ECO:0007669"/>
    <property type="project" value="UniProtKB-KW"/>
</dbReference>
<dbReference type="Gene3D" id="1.10.510.10">
    <property type="entry name" value="Transferase(Phosphotransferase) domain 1"/>
    <property type="match status" value="1"/>
</dbReference>
<dbReference type="InterPro" id="IPR045274">
    <property type="entry name" value="WAK-like"/>
</dbReference>
<comment type="catalytic activity">
    <reaction evidence="14">
        <text>L-seryl-[protein] + ATP = O-phospho-L-seryl-[protein] + ADP + H(+)</text>
        <dbReference type="Rhea" id="RHEA:17989"/>
        <dbReference type="Rhea" id="RHEA-COMP:9863"/>
        <dbReference type="Rhea" id="RHEA-COMP:11604"/>
        <dbReference type="ChEBI" id="CHEBI:15378"/>
        <dbReference type="ChEBI" id="CHEBI:29999"/>
        <dbReference type="ChEBI" id="CHEBI:30616"/>
        <dbReference type="ChEBI" id="CHEBI:83421"/>
        <dbReference type="ChEBI" id="CHEBI:456216"/>
    </reaction>
</comment>
<evidence type="ECO:0000256" key="12">
    <source>
        <dbReference type="ARBA" id="ARBA00023157"/>
    </source>
</evidence>
<evidence type="ECO:0000256" key="8">
    <source>
        <dbReference type="ARBA" id="ARBA00022741"/>
    </source>
</evidence>
<dbReference type="GO" id="GO:0005886">
    <property type="term" value="C:plasma membrane"/>
    <property type="evidence" value="ECO:0007669"/>
    <property type="project" value="TreeGrafter"/>
</dbReference>
<dbReference type="FunFam" id="2.10.25.10:FF:000038">
    <property type="entry name" value="Fibrillin 2"/>
    <property type="match status" value="1"/>
</dbReference>
<proteinExistence type="predicted"/>
<dbReference type="GO" id="GO:0005524">
    <property type="term" value="F:ATP binding"/>
    <property type="evidence" value="ECO:0007669"/>
    <property type="project" value="UniProtKB-KW"/>
</dbReference>
<keyword evidence="12" id="KW-1015">Disulfide bond</keyword>
<accession>A0A834GZN3</accession>
<dbReference type="Gene3D" id="3.30.200.20">
    <property type="entry name" value="Phosphorylase Kinase, domain 1"/>
    <property type="match status" value="1"/>
</dbReference>
<dbReference type="CDD" id="cd00054">
    <property type="entry name" value="EGF_CA"/>
    <property type="match status" value="1"/>
</dbReference>
<dbReference type="SUPFAM" id="SSF57196">
    <property type="entry name" value="EGF/Laminin"/>
    <property type="match status" value="1"/>
</dbReference>
<feature type="domain" description="Protein kinase" evidence="18">
    <location>
        <begin position="236"/>
        <end position="538"/>
    </location>
</feature>
<evidence type="ECO:0000256" key="2">
    <source>
        <dbReference type="ARBA" id="ARBA00022527"/>
    </source>
</evidence>
<dbReference type="InterPro" id="IPR000719">
    <property type="entry name" value="Prot_kinase_dom"/>
</dbReference>
<dbReference type="InterPro" id="IPR000742">
    <property type="entry name" value="EGF"/>
</dbReference>
<keyword evidence="2" id="KW-0418">Kinase</keyword>
<dbReference type="Gene3D" id="2.10.25.10">
    <property type="entry name" value="Laminin"/>
    <property type="match status" value="2"/>
</dbReference>
<dbReference type="InterPro" id="IPR001245">
    <property type="entry name" value="Ser-Thr/Tyr_kinase_cat_dom"/>
</dbReference>
<dbReference type="Proteomes" id="UP000626092">
    <property type="component" value="Unassembled WGS sequence"/>
</dbReference>
<evidence type="ECO:0000256" key="17">
    <source>
        <dbReference type="SAM" id="MobiDB-lite"/>
    </source>
</evidence>
<dbReference type="FunFam" id="1.10.510.10:FF:000084">
    <property type="entry name" value="Wall-associated receptor kinase 2"/>
    <property type="match status" value="1"/>
</dbReference>
<dbReference type="SMART" id="SM00181">
    <property type="entry name" value="EGF"/>
    <property type="match status" value="2"/>
</dbReference>
<evidence type="ECO:0000313" key="21">
    <source>
        <dbReference type="Proteomes" id="UP000626092"/>
    </source>
</evidence>
<dbReference type="Pfam" id="PF07714">
    <property type="entry name" value="PK_Tyr_Ser-Thr"/>
    <property type="match status" value="1"/>
</dbReference>
<dbReference type="InterPro" id="IPR013695">
    <property type="entry name" value="WAK"/>
</dbReference>
<dbReference type="InterPro" id="IPR024731">
    <property type="entry name" value="NELL2-like_EGF"/>
</dbReference>
<evidence type="ECO:0000256" key="4">
    <source>
        <dbReference type="ARBA" id="ARBA00022679"/>
    </source>
</evidence>
<evidence type="ECO:0000313" key="20">
    <source>
        <dbReference type="EMBL" id="KAF7144091.1"/>
    </source>
</evidence>
<dbReference type="PROSITE" id="PS50026">
    <property type="entry name" value="EGF_3"/>
    <property type="match status" value="2"/>
</dbReference>
<dbReference type="GO" id="GO:0007166">
    <property type="term" value="P:cell surface receptor signaling pathway"/>
    <property type="evidence" value="ECO:0007669"/>
    <property type="project" value="InterPro"/>
</dbReference>
<dbReference type="GO" id="GO:0005509">
    <property type="term" value="F:calcium ion binding"/>
    <property type="evidence" value="ECO:0007669"/>
    <property type="project" value="InterPro"/>
</dbReference>
<keyword evidence="10" id="KW-1133">Transmembrane helix</keyword>
<evidence type="ECO:0000259" key="18">
    <source>
        <dbReference type="PROSITE" id="PS50011"/>
    </source>
</evidence>
<feature type="domain" description="EGF-like" evidence="19">
    <location>
        <begin position="248"/>
        <end position="284"/>
    </location>
</feature>
<dbReference type="InterPro" id="IPR018097">
    <property type="entry name" value="EGF_Ca-bd_CS"/>
</dbReference>
<evidence type="ECO:0000256" key="14">
    <source>
        <dbReference type="ARBA" id="ARBA00047558"/>
    </source>
</evidence>
<feature type="region of interest" description="Disordered" evidence="17">
    <location>
        <begin position="528"/>
        <end position="549"/>
    </location>
</feature>
<evidence type="ECO:0000256" key="11">
    <source>
        <dbReference type="ARBA" id="ARBA00023136"/>
    </source>
</evidence>
<evidence type="ECO:0000256" key="7">
    <source>
        <dbReference type="ARBA" id="ARBA00022737"/>
    </source>
</evidence>
<keyword evidence="7" id="KW-0677">Repeat</keyword>
<dbReference type="SUPFAM" id="SSF56112">
    <property type="entry name" value="Protein kinase-like (PK-like)"/>
    <property type="match status" value="1"/>
</dbReference>
<dbReference type="Pfam" id="PF08488">
    <property type="entry name" value="WAK"/>
    <property type="match status" value="1"/>
</dbReference>
<evidence type="ECO:0000256" key="16">
    <source>
        <dbReference type="PROSITE-ProRule" id="PRU00076"/>
    </source>
</evidence>
<dbReference type="PANTHER" id="PTHR27005:SF283">
    <property type="entry name" value="OS02G0633066 PROTEIN"/>
    <property type="match status" value="1"/>
</dbReference>
<name>A0A834GZN3_RHOSS</name>
<keyword evidence="2" id="KW-0723">Serine/threonine-protein kinase</keyword>
<reference evidence="20" key="1">
    <citation type="submission" date="2019-11" db="EMBL/GenBank/DDBJ databases">
        <authorList>
            <person name="Liu Y."/>
            <person name="Hou J."/>
            <person name="Li T.-Q."/>
            <person name="Guan C.-H."/>
            <person name="Wu X."/>
            <person name="Wu H.-Z."/>
            <person name="Ling F."/>
            <person name="Zhang R."/>
            <person name="Shi X.-G."/>
            <person name="Ren J.-P."/>
            <person name="Chen E.-F."/>
            <person name="Sun J.-M."/>
        </authorList>
    </citation>
    <scope>NUCLEOTIDE SEQUENCE</scope>
    <source>
        <strain evidence="20">Adult_tree_wgs_1</strain>
        <tissue evidence="20">Leaves</tissue>
    </source>
</reference>
<dbReference type="OrthoDB" id="4062651at2759"/>
<keyword evidence="6" id="KW-0732">Signal</keyword>
<evidence type="ECO:0000256" key="3">
    <source>
        <dbReference type="ARBA" id="ARBA00022536"/>
    </source>
</evidence>
<dbReference type="SMART" id="SM00220">
    <property type="entry name" value="S_TKc"/>
    <property type="match status" value="1"/>
</dbReference>
<gene>
    <name evidence="20" type="ORF">RHSIM_Rhsim05G0217400</name>
</gene>
<comment type="caution">
    <text evidence="20">The sequence shown here is derived from an EMBL/GenBank/DDBJ whole genome shotgun (WGS) entry which is preliminary data.</text>
</comment>
<dbReference type="PROSITE" id="PS01187">
    <property type="entry name" value="EGF_CA"/>
    <property type="match status" value="1"/>
</dbReference>
<dbReference type="SMART" id="SM00179">
    <property type="entry name" value="EGF_CA"/>
    <property type="match status" value="2"/>
</dbReference>
<feature type="domain" description="EGF-like" evidence="19">
    <location>
        <begin position="203"/>
        <end position="247"/>
    </location>
</feature>
<organism evidence="20 21">
    <name type="scientific">Rhododendron simsii</name>
    <name type="common">Sims's rhododendron</name>
    <dbReference type="NCBI Taxonomy" id="118357"/>
    <lineage>
        <taxon>Eukaryota</taxon>
        <taxon>Viridiplantae</taxon>
        <taxon>Streptophyta</taxon>
        <taxon>Embryophyta</taxon>
        <taxon>Tracheophyta</taxon>
        <taxon>Spermatophyta</taxon>
        <taxon>Magnoliopsida</taxon>
        <taxon>eudicotyledons</taxon>
        <taxon>Gunneridae</taxon>
        <taxon>Pentapetalae</taxon>
        <taxon>asterids</taxon>
        <taxon>Ericales</taxon>
        <taxon>Ericaceae</taxon>
        <taxon>Ericoideae</taxon>
        <taxon>Rhodoreae</taxon>
        <taxon>Rhododendron</taxon>
    </lineage>
</organism>
<feature type="compositionally biased region" description="Basic and acidic residues" evidence="17">
    <location>
        <begin position="528"/>
        <end position="546"/>
    </location>
</feature>
<evidence type="ECO:0000256" key="13">
    <source>
        <dbReference type="ARBA" id="ARBA00023180"/>
    </source>
</evidence>
<evidence type="ECO:0000256" key="6">
    <source>
        <dbReference type="ARBA" id="ARBA00022729"/>
    </source>
</evidence>
<dbReference type="AlphaFoldDB" id="A0A834GZN3"/>
<keyword evidence="13" id="KW-0325">Glycoprotein</keyword>
<dbReference type="InterPro" id="IPR008271">
    <property type="entry name" value="Ser/Thr_kinase_AS"/>
</dbReference>
<comment type="catalytic activity">
    <reaction evidence="15">
        <text>L-threonyl-[protein] + ATP = O-phospho-L-threonyl-[protein] + ADP + H(+)</text>
        <dbReference type="Rhea" id="RHEA:46608"/>
        <dbReference type="Rhea" id="RHEA-COMP:11060"/>
        <dbReference type="Rhea" id="RHEA-COMP:11605"/>
        <dbReference type="ChEBI" id="CHEBI:15378"/>
        <dbReference type="ChEBI" id="CHEBI:30013"/>
        <dbReference type="ChEBI" id="CHEBI:30616"/>
        <dbReference type="ChEBI" id="CHEBI:61977"/>
        <dbReference type="ChEBI" id="CHEBI:456216"/>
    </reaction>
</comment>
<keyword evidence="5" id="KW-0812">Transmembrane</keyword>
<keyword evidence="8" id="KW-0547">Nucleotide-binding</keyword>
<protein>
    <submittedName>
        <fullName evidence="20">Uncharacterized protein</fullName>
    </submittedName>
</protein>
<evidence type="ECO:0000256" key="9">
    <source>
        <dbReference type="ARBA" id="ARBA00022840"/>
    </source>
</evidence>
<evidence type="ECO:0000256" key="10">
    <source>
        <dbReference type="ARBA" id="ARBA00022989"/>
    </source>
</evidence>
<dbReference type="EMBL" id="WJXA01000005">
    <property type="protein sequence ID" value="KAF7144091.1"/>
    <property type="molecule type" value="Genomic_DNA"/>
</dbReference>
<dbReference type="PROSITE" id="PS00010">
    <property type="entry name" value="ASX_HYDROXYL"/>
    <property type="match status" value="1"/>
</dbReference>
<keyword evidence="3 16" id="KW-0245">EGF-like domain</keyword>
<keyword evidence="21" id="KW-1185">Reference proteome</keyword>
<evidence type="ECO:0000256" key="15">
    <source>
        <dbReference type="ARBA" id="ARBA00047951"/>
    </source>
</evidence>
<sequence length="580" mass="64010">MGAGCSIGPWYDINCNTSFNPPKPFMNSGNLEVIGISNDQVRIKNWVATLCYSQNGQPMYNNQVSINLGTSPFTFSNAANSFFLLGCDDYAFISATHGPNFTSGCETLCSEPGYLIDGACSGIGCCQTAIPKGLETVIFHVSSLHNHTTVWSFDPCTYAFLGDKDQFTFRGASDLSDPTFVNRTIDSVAIVLDWVIGSQNCTEAENTNSLVCMQNSSCVDSDSGNGGYLCRCNEGYQGNPYLSPGCQDINECVENENYPCDANAICINTPGSYNCTCRHGYFGDGKKDEQGCTRDNSQFPAIKFSLVNHRNVVKLLGCCLETEVPLLVYEYVAHGTLFQYIHKGGEMPWLSWENRLRIACETAGALSYLHSSATMPVIHRDVKSANILLDENYVAKVSDFGASRLVPLDQSQVTTLIKGTFGYLDPEYLQTSLLTEKSDVYSFGVLLAELLTGKEPHCAGGIQEERSLAMYFTTSVKKNRLFQILDPRVIKEGTLEQLEAVAELVKRCVNMNGEDRPTMKEVTRELEGLKKSTKHPWADQESHEETEGLLSEASDLYTVRINSGQHRLDSRMICPINNPQ</sequence>
<evidence type="ECO:0000256" key="5">
    <source>
        <dbReference type="ARBA" id="ARBA00022692"/>
    </source>
</evidence>
<keyword evidence="4" id="KW-0808">Transferase</keyword>
<comment type="subcellular location">
    <subcellularLocation>
        <location evidence="1">Membrane</location>
        <topology evidence="1">Single-pass type I membrane protein</topology>
    </subcellularLocation>
</comment>
<dbReference type="PROSITE" id="PS50011">
    <property type="entry name" value="PROTEIN_KINASE_DOM"/>
    <property type="match status" value="1"/>
</dbReference>
<dbReference type="PANTHER" id="PTHR27005">
    <property type="entry name" value="WALL-ASSOCIATED RECEPTOR KINASE-LIKE 21"/>
    <property type="match status" value="1"/>
</dbReference>
<keyword evidence="11" id="KW-0472">Membrane</keyword>
<dbReference type="Pfam" id="PF12947">
    <property type="entry name" value="EGF_3"/>
    <property type="match status" value="1"/>
</dbReference>
<comment type="caution">
    <text evidence="16">Lacks conserved residue(s) required for the propagation of feature annotation.</text>
</comment>
<keyword evidence="9" id="KW-0067">ATP-binding</keyword>
<dbReference type="InterPro" id="IPR011009">
    <property type="entry name" value="Kinase-like_dom_sf"/>
</dbReference>
<evidence type="ECO:0000259" key="19">
    <source>
        <dbReference type="PROSITE" id="PS50026"/>
    </source>
</evidence>